<dbReference type="STRING" id="37658.SAMN05661086_01449"/>
<proteinExistence type="predicted"/>
<accession>A0A1I6J8D8</accession>
<gene>
    <name evidence="2" type="ORF">SAMN05661086_01449</name>
</gene>
<sequence length="378" mass="44061">MTGKNWTCSFVAIIIGVLLFIGGTNYFVDPFGYFTNKDGEYHPYSNTDGSYTRYIKAQYIANHPDDFDAYIVGGSKVGAISTESLSEMDGYHYYNMWLLSGNFREYELYISFILEHTSAKKIILHISGPEVRRFNREFYGDIYVTPAIVTGKSTLLESLEFLGKNLKTSLEVLRNRWSTKEDTKYYDLETGEINLNKYYDLMAQNRNSYFKNRVMQQYDQRLQQLFYVDRMNNASKSSLDAMKRIKLACQEKGVELVVIIGANAITELYEYEGESYWNYLEQIYSIFDGVWDFSGYNSVSMNPYNFYNESHYNGYVADKMLKIISGRDTADDFGEFVTAENAYEHLEKRKEAYYTLKEEFDATGTIDLSQYSYEERVQ</sequence>
<protein>
    <submittedName>
        <fullName evidence="2">Uncharacterized protein</fullName>
    </submittedName>
</protein>
<keyword evidence="1" id="KW-0812">Transmembrane</keyword>
<feature type="transmembrane region" description="Helical" evidence="1">
    <location>
        <begin position="7"/>
        <end position="28"/>
    </location>
</feature>
<dbReference type="Proteomes" id="UP000199659">
    <property type="component" value="Unassembled WGS sequence"/>
</dbReference>
<dbReference type="RefSeq" id="WP_092560026.1">
    <property type="nucleotide sequence ID" value="NZ_FOYZ01000005.1"/>
</dbReference>
<keyword evidence="1" id="KW-0472">Membrane</keyword>
<keyword evidence="1" id="KW-1133">Transmembrane helix</keyword>
<keyword evidence="3" id="KW-1185">Reference proteome</keyword>
<reference evidence="2 3" key="1">
    <citation type="submission" date="2016-10" db="EMBL/GenBank/DDBJ databases">
        <authorList>
            <person name="de Groot N.N."/>
        </authorList>
    </citation>
    <scope>NUCLEOTIDE SEQUENCE [LARGE SCALE GENOMIC DNA]</scope>
    <source>
        <strain evidence="2 3">743A</strain>
    </source>
</reference>
<evidence type="ECO:0000256" key="1">
    <source>
        <dbReference type="SAM" id="Phobius"/>
    </source>
</evidence>
<dbReference type="OrthoDB" id="5349052at2"/>
<evidence type="ECO:0000313" key="3">
    <source>
        <dbReference type="Proteomes" id="UP000199659"/>
    </source>
</evidence>
<organism evidence="2 3">
    <name type="scientific">Anaeromicropila populeti</name>
    <dbReference type="NCBI Taxonomy" id="37658"/>
    <lineage>
        <taxon>Bacteria</taxon>
        <taxon>Bacillati</taxon>
        <taxon>Bacillota</taxon>
        <taxon>Clostridia</taxon>
        <taxon>Lachnospirales</taxon>
        <taxon>Lachnospiraceae</taxon>
        <taxon>Anaeromicropila</taxon>
    </lineage>
</organism>
<name>A0A1I6J8D8_9FIRM</name>
<dbReference type="AlphaFoldDB" id="A0A1I6J8D8"/>
<dbReference type="EMBL" id="FOYZ01000005">
    <property type="protein sequence ID" value="SFR75214.1"/>
    <property type="molecule type" value="Genomic_DNA"/>
</dbReference>
<evidence type="ECO:0000313" key="2">
    <source>
        <dbReference type="EMBL" id="SFR75214.1"/>
    </source>
</evidence>